<keyword evidence="4" id="KW-1185">Reference proteome</keyword>
<organism evidence="3 4">
    <name type="scientific">Humisphaera borealis</name>
    <dbReference type="NCBI Taxonomy" id="2807512"/>
    <lineage>
        <taxon>Bacteria</taxon>
        <taxon>Pseudomonadati</taxon>
        <taxon>Planctomycetota</taxon>
        <taxon>Phycisphaerae</taxon>
        <taxon>Tepidisphaerales</taxon>
        <taxon>Tepidisphaeraceae</taxon>
        <taxon>Humisphaera</taxon>
    </lineage>
</organism>
<dbReference type="EMBL" id="CP063458">
    <property type="protein sequence ID" value="QOV92186.1"/>
    <property type="molecule type" value="Genomic_DNA"/>
</dbReference>
<dbReference type="AlphaFoldDB" id="A0A7M2X345"/>
<feature type="repeat" description="TPR" evidence="1">
    <location>
        <begin position="72"/>
        <end position="105"/>
    </location>
</feature>
<feature type="chain" id="PRO_5034040752" description="Tetratricopeptide repeat protein" evidence="2">
    <location>
        <begin position="26"/>
        <end position="269"/>
    </location>
</feature>
<keyword evidence="2" id="KW-0732">Signal</keyword>
<sequence length="269" mass="29160">MNLPSYRSISRVASVGLLCASAAFAGLSAGCGEIVTYAGEARQQGIKLYNEGHYAEAAGSFNSAIKQRPQDYESYYYLGRTHEAMGAFHQAVKDYRTTLTMMDNSLKGPTDTEFRLKTLDGLASAISAGKDATLEQAAFVKTSGPATGEDFWVIAKVRKLDGDIDSALVEYAKAAKMDPENQPLAKEFGLYLAKLNQRTLASAELRRAYAINYRKRLADDPQVNEGLRALGIIPGPSLADERDLHQPILPVGPLPEVKVQIGKEAAKAE</sequence>
<proteinExistence type="predicted"/>
<evidence type="ECO:0000256" key="2">
    <source>
        <dbReference type="SAM" id="SignalP"/>
    </source>
</evidence>
<dbReference type="InterPro" id="IPR019734">
    <property type="entry name" value="TPR_rpt"/>
</dbReference>
<protein>
    <recommendedName>
        <fullName evidence="5">Tetratricopeptide repeat protein</fullName>
    </recommendedName>
</protein>
<evidence type="ECO:0000313" key="4">
    <source>
        <dbReference type="Proteomes" id="UP000593765"/>
    </source>
</evidence>
<dbReference type="SMART" id="SM00028">
    <property type="entry name" value="TPR"/>
    <property type="match status" value="3"/>
</dbReference>
<gene>
    <name evidence="3" type="ORF">IPV69_12860</name>
</gene>
<name>A0A7M2X345_9BACT</name>
<dbReference type="Gene3D" id="1.25.40.10">
    <property type="entry name" value="Tetratricopeptide repeat domain"/>
    <property type="match status" value="1"/>
</dbReference>
<feature type="signal peptide" evidence="2">
    <location>
        <begin position="1"/>
        <end position="25"/>
    </location>
</feature>
<accession>A0A7M2X345</accession>
<dbReference type="SUPFAM" id="SSF48452">
    <property type="entry name" value="TPR-like"/>
    <property type="match status" value="1"/>
</dbReference>
<evidence type="ECO:0000256" key="1">
    <source>
        <dbReference type="PROSITE-ProRule" id="PRU00339"/>
    </source>
</evidence>
<evidence type="ECO:0000313" key="3">
    <source>
        <dbReference type="EMBL" id="QOV92186.1"/>
    </source>
</evidence>
<dbReference type="Proteomes" id="UP000593765">
    <property type="component" value="Chromosome"/>
</dbReference>
<dbReference type="PROSITE" id="PS50005">
    <property type="entry name" value="TPR"/>
    <property type="match status" value="1"/>
</dbReference>
<dbReference type="PROSITE" id="PS51257">
    <property type="entry name" value="PROKAR_LIPOPROTEIN"/>
    <property type="match status" value="1"/>
</dbReference>
<reference evidence="3 4" key="1">
    <citation type="submission" date="2020-10" db="EMBL/GenBank/DDBJ databases">
        <title>Wide distribution of Phycisphaera-like planctomycetes from WD2101 soil group in peatlands and genome analysis of the first cultivated representative.</title>
        <authorList>
            <person name="Dedysh S.N."/>
            <person name="Beletsky A.V."/>
            <person name="Ivanova A."/>
            <person name="Kulichevskaya I.S."/>
            <person name="Suzina N.E."/>
            <person name="Philippov D.A."/>
            <person name="Rakitin A.L."/>
            <person name="Mardanov A.V."/>
            <person name="Ravin N.V."/>
        </authorList>
    </citation>
    <scope>NUCLEOTIDE SEQUENCE [LARGE SCALE GENOMIC DNA]</scope>
    <source>
        <strain evidence="3 4">M1803</strain>
    </source>
</reference>
<keyword evidence="1" id="KW-0802">TPR repeat</keyword>
<evidence type="ECO:0008006" key="5">
    <source>
        <dbReference type="Google" id="ProtNLM"/>
    </source>
</evidence>
<dbReference type="RefSeq" id="WP_206295518.1">
    <property type="nucleotide sequence ID" value="NZ_CP063458.1"/>
</dbReference>
<dbReference type="KEGG" id="hbs:IPV69_12860"/>
<dbReference type="InterPro" id="IPR011990">
    <property type="entry name" value="TPR-like_helical_dom_sf"/>
</dbReference>